<dbReference type="InterPro" id="IPR036388">
    <property type="entry name" value="WH-like_DNA-bd_sf"/>
</dbReference>
<keyword evidence="7" id="KW-1185">Reference proteome</keyword>
<keyword evidence="1" id="KW-0805">Transcription regulation</keyword>
<proteinExistence type="predicted"/>
<dbReference type="Gene3D" id="1.10.10.10">
    <property type="entry name" value="Winged helix-like DNA-binding domain superfamily/Winged helix DNA-binding domain"/>
    <property type="match status" value="1"/>
</dbReference>
<dbReference type="Proteomes" id="UP001519064">
    <property type="component" value="Unassembled WGS sequence"/>
</dbReference>
<comment type="caution">
    <text evidence="6">The sequence shown here is derived from an EMBL/GenBank/DDBJ whole genome shotgun (WGS) entry which is preliminary data.</text>
</comment>
<dbReference type="SMART" id="SM00418">
    <property type="entry name" value="HTH_ARSR"/>
    <property type="match status" value="1"/>
</dbReference>
<evidence type="ECO:0000313" key="6">
    <source>
        <dbReference type="EMBL" id="MBO8193402.1"/>
    </source>
</evidence>
<keyword evidence="3" id="KW-0804">Transcription</keyword>
<keyword evidence="2" id="KW-0238">DNA-binding</keyword>
<reference evidence="6 7" key="1">
    <citation type="submission" date="2020-11" db="EMBL/GenBank/DDBJ databases">
        <title>Streptomyces spirodelae sp. nov., isolated from duckweed.</title>
        <authorList>
            <person name="Saimee Y."/>
            <person name="Duangmal K."/>
        </authorList>
    </citation>
    <scope>NUCLEOTIDE SEQUENCE [LARGE SCALE GENOMIC DNA]</scope>
    <source>
        <strain evidence="6 7">S16-07</strain>
    </source>
</reference>
<evidence type="ECO:0000256" key="4">
    <source>
        <dbReference type="SAM" id="MobiDB-lite"/>
    </source>
</evidence>
<dbReference type="EMBL" id="JADKMA010000081">
    <property type="protein sequence ID" value="MBO8193402.1"/>
    <property type="molecule type" value="Genomic_DNA"/>
</dbReference>
<feature type="domain" description="HTH arsR-type" evidence="5">
    <location>
        <begin position="24"/>
        <end position="111"/>
    </location>
</feature>
<dbReference type="PANTHER" id="PTHR33154">
    <property type="entry name" value="TRANSCRIPTIONAL REGULATOR, ARSR FAMILY"/>
    <property type="match status" value="1"/>
</dbReference>
<accession>A0ABS3XEE2</accession>
<dbReference type="PANTHER" id="PTHR33154:SF15">
    <property type="entry name" value="REGULATORY PROTEIN ARSR"/>
    <property type="match status" value="1"/>
</dbReference>
<dbReference type="PRINTS" id="PR00778">
    <property type="entry name" value="HTHARSR"/>
</dbReference>
<organism evidence="6 7">
    <name type="scientific">Streptomyces oryzae</name>
    <dbReference type="NCBI Taxonomy" id="1434886"/>
    <lineage>
        <taxon>Bacteria</taxon>
        <taxon>Bacillati</taxon>
        <taxon>Actinomycetota</taxon>
        <taxon>Actinomycetes</taxon>
        <taxon>Kitasatosporales</taxon>
        <taxon>Streptomycetaceae</taxon>
        <taxon>Streptomyces</taxon>
    </lineage>
</organism>
<evidence type="ECO:0000256" key="1">
    <source>
        <dbReference type="ARBA" id="ARBA00023015"/>
    </source>
</evidence>
<evidence type="ECO:0000256" key="3">
    <source>
        <dbReference type="ARBA" id="ARBA00023163"/>
    </source>
</evidence>
<gene>
    <name evidence="6" type="ORF">ITI46_17295</name>
</gene>
<sequence length="200" mass="22566">MTQSPEEDSHTSSPQSRRTVSDPATLKALAHPLRLRILRRLAAEGPATATALAAVLGENTGTLSYHLRQLESAGFIEDDPEHSSGGRERWWRGVRGLDVRRPPRADLTAAERAVVGELDRLHMEEDIELAHRYALRPSDEEEWMCGSRSTLHLTREELREFHDAYLELLQRFRQLHPEAAPGTRPVAVRWFGVPLDDPGN</sequence>
<name>A0ABS3XEE2_9ACTN</name>
<dbReference type="InterPro" id="IPR051081">
    <property type="entry name" value="HTH_MetalResp_TranReg"/>
</dbReference>
<dbReference type="InterPro" id="IPR001845">
    <property type="entry name" value="HTH_ArsR_DNA-bd_dom"/>
</dbReference>
<dbReference type="SUPFAM" id="SSF46785">
    <property type="entry name" value="Winged helix' DNA-binding domain"/>
    <property type="match status" value="1"/>
</dbReference>
<dbReference type="Pfam" id="PF12840">
    <property type="entry name" value="HTH_20"/>
    <property type="match status" value="1"/>
</dbReference>
<dbReference type="InterPro" id="IPR036390">
    <property type="entry name" value="WH_DNA-bd_sf"/>
</dbReference>
<dbReference type="RefSeq" id="WP_209240458.1">
    <property type="nucleotide sequence ID" value="NZ_JADKMA010000081.1"/>
</dbReference>
<evidence type="ECO:0000256" key="2">
    <source>
        <dbReference type="ARBA" id="ARBA00023125"/>
    </source>
</evidence>
<feature type="region of interest" description="Disordered" evidence="4">
    <location>
        <begin position="1"/>
        <end position="25"/>
    </location>
</feature>
<evidence type="ECO:0000313" key="7">
    <source>
        <dbReference type="Proteomes" id="UP001519064"/>
    </source>
</evidence>
<evidence type="ECO:0000259" key="5">
    <source>
        <dbReference type="SMART" id="SM00418"/>
    </source>
</evidence>
<protein>
    <submittedName>
        <fullName evidence="6">Helix-turn-helix domain-containing protein</fullName>
    </submittedName>
</protein>